<feature type="domain" description="Phospholipase/carboxylesterase/thioesterase" evidence="2">
    <location>
        <begin position="12"/>
        <end position="172"/>
    </location>
</feature>
<evidence type="ECO:0000259" key="2">
    <source>
        <dbReference type="Pfam" id="PF02230"/>
    </source>
</evidence>
<organism evidence="3 4">
    <name type="scientific">Talaromyces pinophilus</name>
    <name type="common">Penicillium pinophilum</name>
    <dbReference type="NCBI Taxonomy" id="128442"/>
    <lineage>
        <taxon>Eukaryota</taxon>
        <taxon>Fungi</taxon>
        <taxon>Dikarya</taxon>
        <taxon>Ascomycota</taxon>
        <taxon>Pezizomycotina</taxon>
        <taxon>Eurotiomycetes</taxon>
        <taxon>Eurotiomycetidae</taxon>
        <taxon>Eurotiales</taxon>
        <taxon>Trichocomaceae</taxon>
        <taxon>Talaromyces</taxon>
        <taxon>Talaromyces sect. Talaromyces</taxon>
    </lineage>
</organism>
<dbReference type="InterPro" id="IPR029058">
    <property type="entry name" value="AB_hydrolase_fold"/>
</dbReference>
<dbReference type="SUPFAM" id="SSF53474">
    <property type="entry name" value="alpha/beta-Hydrolases"/>
    <property type="match status" value="1"/>
</dbReference>
<evidence type="ECO:0000313" key="3">
    <source>
        <dbReference type="EMBL" id="GAM36365.1"/>
    </source>
</evidence>
<dbReference type="GO" id="GO:0005737">
    <property type="term" value="C:cytoplasm"/>
    <property type="evidence" value="ECO:0007669"/>
    <property type="project" value="TreeGrafter"/>
</dbReference>
<keyword evidence="4" id="KW-1185">Reference proteome</keyword>
<name>A0A510NVX2_TALPI</name>
<dbReference type="PANTHER" id="PTHR10655:SF64">
    <property type="entry name" value="PHOSPHOLIPASE_CARBOXYLESTERASE_THIOESTERASE DOMAIN-CONTAINING PROTEIN"/>
    <property type="match status" value="1"/>
</dbReference>
<dbReference type="InterPro" id="IPR050565">
    <property type="entry name" value="LYPA1-2/EST-like"/>
</dbReference>
<evidence type="ECO:0000256" key="1">
    <source>
        <dbReference type="ARBA" id="ARBA00006499"/>
    </source>
</evidence>
<dbReference type="Proteomes" id="UP000053095">
    <property type="component" value="Unassembled WGS sequence"/>
</dbReference>
<accession>A0A510NVX2</accession>
<gene>
    <name evidence="3" type="ORF">TCE0_018f05400</name>
</gene>
<dbReference type="GO" id="GO:0052689">
    <property type="term" value="F:carboxylic ester hydrolase activity"/>
    <property type="evidence" value="ECO:0007669"/>
    <property type="project" value="TreeGrafter"/>
</dbReference>
<feature type="domain" description="Phospholipase/carboxylesterase/thioesterase" evidence="2">
    <location>
        <begin position="215"/>
        <end position="279"/>
    </location>
</feature>
<proteinExistence type="inferred from homology"/>
<dbReference type="AlphaFoldDB" id="A0A510NVX2"/>
<dbReference type="GO" id="GO:0008474">
    <property type="term" value="F:palmitoyl-(protein) hydrolase activity"/>
    <property type="evidence" value="ECO:0007669"/>
    <property type="project" value="TreeGrafter"/>
</dbReference>
<comment type="similarity">
    <text evidence="1">Belongs to the AB hydrolase superfamily. AB hydrolase 2 family.</text>
</comment>
<dbReference type="Pfam" id="PF02230">
    <property type="entry name" value="Abhydrolase_2"/>
    <property type="match status" value="2"/>
</dbReference>
<dbReference type="PANTHER" id="PTHR10655">
    <property type="entry name" value="LYSOPHOSPHOLIPASE-RELATED"/>
    <property type="match status" value="1"/>
</dbReference>
<dbReference type="InterPro" id="IPR003140">
    <property type="entry name" value="PLipase/COase/thioEstase"/>
</dbReference>
<dbReference type="EMBL" id="DF933814">
    <property type="protein sequence ID" value="GAM36365.1"/>
    <property type="molecule type" value="Genomic_DNA"/>
</dbReference>
<evidence type="ECO:0000313" key="4">
    <source>
        <dbReference type="Proteomes" id="UP000053095"/>
    </source>
</evidence>
<dbReference type="Gene3D" id="3.40.50.1820">
    <property type="entry name" value="alpha/beta hydrolase"/>
    <property type="match status" value="1"/>
</dbReference>
<sequence>MSFERDFPEPLVVGPQKQPLKQTFILLHGRGSSGPNFGPDLLAHAIIPNGSETLATKFPHARFVFPSAPLSRAHVYNRSLTHQWFNNWKLDPPAQEREQLQVPGLQETTKYLHMLIKREIELVPGGAGSVVLGGLSQGCAAALVAALLWGGDDLGAVVGMCGWLPFAGRMQDLASTEEEDDLFERDNVAEDDAQDAFDAAVEWLREELDIPARSKSDMLKRTPVFLGHGFEDDRVDIWLGRKTASCLKDIGVDVCWKEYEGLAHWYSGDMLRDLVDFLQSGSLALE</sequence>
<protein>
    <recommendedName>
        <fullName evidence="2">Phospholipase/carboxylesterase/thioesterase domain-containing protein</fullName>
    </recommendedName>
</protein>
<reference evidence="4" key="1">
    <citation type="journal article" date="2015" name="Genome Announc.">
        <title>Draft genome sequence of Talaromyces cellulolyticus strain Y-94, a source of lignocellulosic biomass-degrading enzymes.</title>
        <authorList>
            <person name="Fujii T."/>
            <person name="Koike H."/>
            <person name="Sawayama S."/>
            <person name="Yano S."/>
            <person name="Inoue H."/>
        </authorList>
    </citation>
    <scope>NUCLEOTIDE SEQUENCE [LARGE SCALE GENOMIC DNA]</scope>
    <source>
        <strain evidence="4">Y-94</strain>
    </source>
</reference>